<reference evidence="2" key="1">
    <citation type="submission" date="2017-01" db="EMBL/GenBank/DDBJ databases">
        <authorList>
            <person name="Varghese N."/>
            <person name="Submissions S."/>
        </authorList>
    </citation>
    <scope>NUCLEOTIDE SEQUENCE [LARGE SCALE GENOMIC DNA]</scope>
    <source>
        <strain evidence="2">DM9</strain>
    </source>
</reference>
<dbReference type="Proteomes" id="UP000185924">
    <property type="component" value="Unassembled WGS sequence"/>
</dbReference>
<dbReference type="RefSeq" id="WP_143732100.1">
    <property type="nucleotide sequence ID" value="NZ_FTNM01000004.1"/>
</dbReference>
<sequence>MKSNLYLLLLSCLFLGACEKDPIVEEEPLATDCLVQQVISYYTSEYNKQPQSRMKHVFSYDNQNRITQIVRTGLESSTADYEAVTIYHYDDKGRIAEVILTSTYDGPGNETIYTYEYNEQGQLLVRRHFSVIVNCPTVELAKVEYTYGATNEPDSSAFHSMRPWQGSDLFHNLSFKSTYANGVMTRVKTYPIDPEFQFLPYEDDIRYDTRKAPFSASPAQPALMLQYETDGFVLNLPQLHNVTSVTRWSEDGRINFAYDIQYTYSDKGYPLTARQKYSQGNFVEYNFEYSYTCSK</sequence>
<protein>
    <submittedName>
        <fullName evidence="1">Uncharacterized protein</fullName>
    </submittedName>
</protein>
<evidence type="ECO:0000313" key="2">
    <source>
        <dbReference type="Proteomes" id="UP000185924"/>
    </source>
</evidence>
<keyword evidence="2" id="KW-1185">Reference proteome</keyword>
<dbReference type="PROSITE" id="PS51257">
    <property type="entry name" value="PROKAR_LIPOPROTEIN"/>
    <property type="match status" value="1"/>
</dbReference>
<name>A0A1N6ZIK0_9BACT</name>
<dbReference type="AlphaFoldDB" id="A0A1N6ZIK0"/>
<proteinExistence type="predicted"/>
<evidence type="ECO:0000313" key="1">
    <source>
        <dbReference type="EMBL" id="SIR26551.1"/>
    </source>
</evidence>
<dbReference type="OrthoDB" id="848853at2"/>
<accession>A0A1N6ZIK0</accession>
<dbReference type="Gene3D" id="2.180.10.10">
    <property type="entry name" value="RHS repeat-associated core"/>
    <property type="match status" value="1"/>
</dbReference>
<gene>
    <name evidence="1" type="ORF">SAMN05421545_3007</name>
</gene>
<dbReference type="EMBL" id="FTNM01000004">
    <property type="protein sequence ID" value="SIR26551.1"/>
    <property type="molecule type" value="Genomic_DNA"/>
</dbReference>
<organism evidence="1 2">
    <name type="scientific">Pontibacter lucknowensis</name>
    <dbReference type="NCBI Taxonomy" id="1077936"/>
    <lineage>
        <taxon>Bacteria</taxon>
        <taxon>Pseudomonadati</taxon>
        <taxon>Bacteroidota</taxon>
        <taxon>Cytophagia</taxon>
        <taxon>Cytophagales</taxon>
        <taxon>Hymenobacteraceae</taxon>
        <taxon>Pontibacter</taxon>
    </lineage>
</organism>